<dbReference type="Gene3D" id="2.30.40.10">
    <property type="entry name" value="Urease, subunit C, domain 1"/>
    <property type="match status" value="1"/>
</dbReference>
<organism evidence="11 12">
    <name type="scientific">Micromonas commoda (strain RCC299 / NOUM17 / CCMP2709)</name>
    <name type="common">Picoplanktonic green alga</name>
    <dbReference type="NCBI Taxonomy" id="296587"/>
    <lineage>
        <taxon>Eukaryota</taxon>
        <taxon>Viridiplantae</taxon>
        <taxon>Chlorophyta</taxon>
        <taxon>Mamiellophyceae</taxon>
        <taxon>Mamiellales</taxon>
        <taxon>Mamiellaceae</taxon>
        <taxon>Micromonas</taxon>
    </lineage>
</organism>
<evidence type="ECO:0000313" key="12">
    <source>
        <dbReference type="Proteomes" id="UP000002009"/>
    </source>
</evidence>
<dbReference type="InterPro" id="IPR032466">
    <property type="entry name" value="Metal_Hydrolase"/>
</dbReference>
<protein>
    <recommendedName>
        <fullName evidence="8">dihydropyrimidinase</fullName>
        <ecNumber evidence="8">3.5.2.2</ecNumber>
    </recommendedName>
</protein>
<dbReference type="InterPro" id="IPR011059">
    <property type="entry name" value="Metal-dep_hydrolase_composite"/>
</dbReference>
<evidence type="ECO:0000256" key="6">
    <source>
        <dbReference type="ARBA" id="ARBA00022833"/>
    </source>
</evidence>
<dbReference type="GO" id="GO:0005829">
    <property type="term" value="C:cytosol"/>
    <property type="evidence" value="ECO:0007669"/>
    <property type="project" value="TreeGrafter"/>
</dbReference>
<evidence type="ECO:0000256" key="4">
    <source>
        <dbReference type="ARBA" id="ARBA00022723"/>
    </source>
</evidence>
<keyword evidence="4" id="KW-0479">Metal-binding</keyword>
<evidence type="ECO:0000256" key="2">
    <source>
        <dbReference type="ARBA" id="ARBA00008829"/>
    </source>
</evidence>
<dbReference type="AlphaFoldDB" id="C1FJ63"/>
<name>C1FJ63_MICCC</name>
<dbReference type="GeneID" id="8247928"/>
<dbReference type="GO" id="GO:0046872">
    <property type="term" value="F:metal ion binding"/>
    <property type="evidence" value="ECO:0007669"/>
    <property type="project" value="UniProtKB-KW"/>
</dbReference>
<accession>C1FJ63</accession>
<dbReference type="PANTHER" id="PTHR11647">
    <property type="entry name" value="HYDRANTOINASE/DIHYDROPYRIMIDINASE FAMILY MEMBER"/>
    <property type="match status" value="1"/>
</dbReference>
<evidence type="ECO:0000313" key="11">
    <source>
        <dbReference type="EMBL" id="ACO70300.1"/>
    </source>
</evidence>
<dbReference type="InterPro" id="IPR050378">
    <property type="entry name" value="Metallo-dep_Hydrolases_sf"/>
</dbReference>
<evidence type="ECO:0000256" key="7">
    <source>
        <dbReference type="ARBA" id="ARBA00036696"/>
    </source>
</evidence>
<dbReference type="CDD" id="cd01314">
    <property type="entry name" value="D-HYD"/>
    <property type="match status" value="1"/>
</dbReference>
<dbReference type="OMA" id="AYQRINT"/>
<dbReference type="Gene3D" id="3.20.20.140">
    <property type="entry name" value="Metal-dependent hydrolases"/>
    <property type="match status" value="1"/>
</dbReference>
<dbReference type="InParanoid" id="C1FJ63"/>
<feature type="domain" description="Amidohydrolase-related" evidence="10">
    <location>
        <begin position="72"/>
        <end position="443"/>
    </location>
</feature>
<reference evidence="11 12" key="1">
    <citation type="journal article" date="2009" name="Science">
        <title>Green evolution and dynamic adaptations revealed by genomes of the marine picoeukaryotes Micromonas.</title>
        <authorList>
            <person name="Worden A.Z."/>
            <person name="Lee J.H."/>
            <person name="Mock T."/>
            <person name="Rouze P."/>
            <person name="Simmons M.P."/>
            <person name="Aerts A.L."/>
            <person name="Allen A.E."/>
            <person name="Cuvelier M.L."/>
            <person name="Derelle E."/>
            <person name="Everett M.V."/>
            <person name="Foulon E."/>
            <person name="Grimwood J."/>
            <person name="Gundlach H."/>
            <person name="Henrissat B."/>
            <person name="Napoli C."/>
            <person name="McDonald S.M."/>
            <person name="Parker M.S."/>
            <person name="Rombauts S."/>
            <person name="Salamov A."/>
            <person name="Von Dassow P."/>
            <person name="Badger J.H."/>
            <person name="Coutinho P.M."/>
            <person name="Demir E."/>
            <person name="Dubchak I."/>
            <person name="Gentemann C."/>
            <person name="Eikrem W."/>
            <person name="Gready J.E."/>
            <person name="John U."/>
            <person name="Lanier W."/>
            <person name="Lindquist E.A."/>
            <person name="Lucas S."/>
            <person name="Mayer K.F."/>
            <person name="Moreau H."/>
            <person name="Not F."/>
            <person name="Otillar R."/>
            <person name="Panaud O."/>
            <person name="Pangilinan J."/>
            <person name="Paulsen I."/>
            <person name="Piegu B."/>
            <person name="Poliakov A."/>
            <person name="Robbens S."/>
            <person name="Schmutz J."/>
            <person name="Toulza E."/>
            <person name="Wyss T."/>
            <person name="Zelensky A."/>
            <person name="Zhou K."/>
            <person name="Armbrust E.V."/>
            <person name="Bhattacharya D."/>
            <person name="Goodenough U.W."/>
            <person name="Van de Peer Y."/>
            <person name="Grigoriev I.V."/>
        </authorList>
    </citation>
    <scope>NUCLEOTIDE SEQUENCE [LARGE SCALE GENOMIC DNA]</scope>
    <source>
        <strain evidence="12">RCC299 / NOUM17</strain>
    </source>
</reference>
<dbReference type="GO" id="GO:0004157">
    <property type="term" value="F:dihydropyrimidinase activity"/>
    <property type="evidence" value="ECO:0007669"/>
    <property type="project" value="UniProtKB-EC"/>
</dbReference>
<gene>
    <name evidence="11" type="ORF">MICPUN_107170</name>
</gene>
<keyword evidence="5" id="KW-0378">Hydrolase</keyword>
<dbReference type="Pfam" id="PF01979">
    <property type="entry name" value="Amidohydro_1"/>
    <property type="match status" value="1"/>
</dbReference>
<evidence type="ECO:0000256" key="8">
    <source>
        <dbReference type="ARBA" id="ARBA00039113"/>
    </source>
</evidence>
<keyword evidence="12" id="KW-1185">Reference proteome</keyword>
<feature type="modified residue" description="N6-carboxylysine" evidence="9">
    <location>
        <position position="171"/>
    </location>
</feature>
<evidence type="ECO:0000256" key="5">
    <source>
        <dbReference type="ARBA" id="ARBA00022801"/>
    </source>
</evidence>
<dbReference type="GO" id="GO:0006208">
    <property type="term" value="P:pyrimidine nucleobase catabolic process"/>
    <property type="evidence" value="ECO:0007669"/>
    <property type="project" value="UniProtKB-ARBA"/>
</dbReference>
<dbReference type="EMBL" id="CP001577">
    <property type="protein sequence ID" value="ACO70300.1"/>
    <property type="molecule type" value="Genomic_DNA"/>
</dbReference>
<evidence type="ECO:0000259" key="10">
    <source>
        <dbReference type="Pfam" id="PF01979"/>
    </source>
</evidence>
<evidence type="ECO:0000256" key="3">
    <source>
        <dbReference type="ARBA" id="ARBA00011881"/>
    </source>
</evidence>
<dbReference type="KEGG" id="mis:MICPUN_107170"/>
<dbReference type="RefSeq" id="XP_002509042.1">
    <property type="nucleotide sequence ID" value="XM_002508996.1"/>
</dbReference>
<comment type="catalytic activity">
    <reaction evidence="7">
        <text>5,6-dihydrouracil + H2O = 3-(carbamoylamino)propanoate + H(+)</text>
        <dbReference type="Rhea" id="RHEA:16121"/>
        <dbReference type="ChEBI" id="CHEBI:11892"/>
        <dbReference type="ChEBI" id="CHEBI:15377"/>
        <dbReference type="ChEBI" id="CHEBI:15378"/>
        <dbReference type="ChEBI" id="CHEBI:15901"/>
        <dbReference type="EC" id="3.5.2.2"/>
    </reaction>
</comment>
<dbReference type="OrthoDB" id="1924787at2759"/>
<dbReference type="EC" id="3.5.2.2" evidence="8"/>
<proteinExistence type="inferred from homology"/>
<dbReference type="STRING" id="296587.C1FJ63"/>
<dbReference type="Proteomes" id="UP000002009">
    <property type="component" value="Chromosome 12"/>
</dbReference>
<comment type="cofactor">
    <cofactor evidence="1">
        <name>Zn(2+)</name>
        <dbReference type="ChEBI" id="CHEBI:29105"/>
    </cofactor>
</comment>
<sequence>MGPRGCASRRLAARGVTRRALARGARRGGVVVTHDEEKLADVLCVDGRIAAVGANLDVPSDARVIDADGLLIMPGGIDPHTHMELPFMGTVASEDFFTGTSAAAAGGTTTIIDFVIPAPQQNLLEAYHTWRGWAEKSACDYSFHVAVTWWDDTVHADMGTLTREHGVNSFKHFMAYKNAIMCDDETLVNSFARCNELGAIPTVHAENGELVFRLQKEMYERGYVGPEGHPLSRPPEVEGEAANSAIRIAEVLGVPLYLVHTSCEDALEAVRRARSEGQRVFAEVLAQHLVIDDSVYRNPDWSFAAHHVMSPPFRSKRHQGLLWKGLQSGLIHTTATDHCCFCTPQKAMGKDDFRKIPNGTGGVEDRMSVLWSEGVETGMLTPSEFVAVTSTNAAKIFNIFPRKGSVSVGADADLVLWDPKGTRTISAKTHHQKIDFNVYEGMEVTGIPAYTLSQGDVVWENGELKTQRGKGRYIDRPCYPTYWKNQQRRNEVAVPEKVVRAAYTGPVA</sequence>
<dbReference type="eggNOG" id="KOG2584">
    <property type="taxonomic scope" value="Eukaryota"/>
</dbReference>
<dbReference type="PANTHER" id="PTHR11647:SF1">
    <property type="entry name" value="COLLAPSIN RESPONSE MEDIATOR PROTEIN"/>
    <property type="match status" value="1"/>
</dbReference>
<dbReference type="InterPro" id="IPR006680">
    <property type="entry name" value="Amidohydro-rel"/>
</dbReference>
<dbReference type="SUPFAM" id="SSF51556">
    <property type="entry name" value="Metallo-dependent hydrolases"/>
    <property type="match status" value="1"/>
</dbReference>
<comment type="PTM">
    <text evidence="9">Carbamylation allows a single lysine to coordinate two divalent metal cations.</text>
</comment>
<dbReference type="NCBIfam" id="TIGR02033">
    <property type="entry name" value="D-hydantoinase"/>
    <property type="match status" value="1"/>
</dbReference>
<keyword evidence="6" id="KW-0862">Zinc</keyword>
<dbReference type="InterPro" id="IPR011778">
    <property type="entry name" value="Hydantoinase/dihydroPyrase"/>
</dbReference>
<comment type="similarity">
    <text evidence="2">Belongs to the metallo-dependent hydrolases superfamily. Hydantoinase/dihydropyrimidinase family.</text>
</comment>
<dbReference type="FunCoup" id="C1FJ63">
    <property type="interactions" value="502"/>
</dbReference>
<dbReference type="SUPFAM" id="SSF51338">
    <property type="entry name" value="Composite domain of metallo-dependent hydrolases"/>
    <property type="match status" value="2"/>
</dbReference>
<dbReference type="FunFam" id="3.20.20.140:FF:000001">
    <property type="entry name" value="Dihydropyrimidinase like 3"/>
    <property type="match status" value="1"/>
</dbReference>
<comment type="subunit">
    <text evidence="3">Homotetramer.</text>
</comment>
<evidence type="ECO:0000256" key="1">
    <source>
        <dbReference type="ARBA" id="ARBA00001947"/>
    </source>
</evidence>
<evidence type="ECO:0000256" key="9">
    <source>
        <dbReference type="PIRSR" id="PIRSR611778-50"/>
    </source>
</evidence>